<sequence>MLISFVYKQTYCRYNIVPLSQQNNKEIRHNKKMSLIQKDRLNIQKNTPNCKNSGS</sequence>
<evidence type="ECO:0000313" key="2">
    <source>
        <dbReference type="Proteomes" id="UP000058925"/>
    </source>
</evidence>
<dbReference type="KEGG" id="taa:NMY3_00312"/>
<gene>
    <name evidence="1" type="ORF">NMY3_00312</name>
</gene>
<proteinExistence type="predicted"/>
<organism evidence="1 2">
    <name type="scientific">Candidatus Nitrosocosmicus oleophilus</name>
    <dbReference type="NCBI Taxonomy" id="1353260"/>
    <lineage>
        <taxon>Archaea</taxon>
        <taxon>Nitrososphaerota</taxon>
        <taxon>Nitrososphaeria</taxon>
        <taxon>Nitrososphaerales</taxon>
        <taxon>Nitrososphaeraceae</taxon>
        <taxon>Candidatus Nitrosocosmicus</taxon>
    </lineage>
</organism>
<keyword evidence="2" id="KW-1185">Reference proteome</keyword>
<dbReference type="AlphaFoldDB" id="A0A654LVQ1"/>
<accession>A0A654LVQ1</accession>
<protein>
    <submittedName>
        <fullName evidence="1">Uncharacterized protein</fullName>
    </submittedName>
</protein>
<dbReference type="Proteomes" id="UP000058925">
    <property type="component" value="Chromosome"/>
</dbReference>
<dbReference type="EMBL" id="CP012850">
    <property type="protein sequence ID" value="ALI34526.1"/>
    <property type="molecule type" value="Genomic_DNA"/>
</dbReference>
<name>A0A654LVQ1_9ARCH</name>
<evidence type="ECO:0000313" key="1">
    <source>
        <dbReference type="EMBL" id="ALI34526.1"/>
    </source>
</evidence>
<reference evidence="2" key="1">
    <citation type="submission" date="2015-10" db="EMBL/GenBank/DDBJ databases">
        <title>Niche specialization of a soil ammonia-oxidizing archaeon, Candidatus Nitrosocosmicus oleophilus.</title>
        <authorList>
            <person name="Jung M.-Y."/>
            <person name="Rhee S.-K."/>
        </authorList>
    </citation>
    <scope>NUCLEOTIDE SEQUENCE [LARGE SCALE GENOMIC DNA]</scope>
    <source>
        <strain evidence="2">MY3</strain>
    </source>
</reference>